<dbReference type="SUPFAM" id="SSF50022">
    <property type="entry name" value="ISP domain"/>
    <property type="match status" value="1"/>
</dbReference>
<dbReference type="GO" id="GO:0016705">
    <property type="term" value="F:oxidoreductase activity, acting on paired donors, with incorporation or reduction of molecular oxygen"/>
    <property type="evidence" value="ECO:0007669"/>
    <property type="project" value="UniProtKB-ARBA"/>
</dbReference>
<evidence type="ECO:0000259" key="7">
    <source>
        <dbReference type="PROSITE" id="PS51296"/>
    </source>
</evidence>
<dbReference type="EMBL" id="VLXZ01000003">
    <property type="protein sequence ID" value="TSB47243.1"/>
    <property type="molecule type" value="Genomic_DNA"/>
</dbReference>
<evidence type="ECO:0000256" key="2">
    <source>
        <dbReference type="ARBA" id="ARBA00022723"/>
    </source>
</evidence>
<dbReference type="Pfam" id="PF00355">
    <property type="entry name" value="Rieske"/>
    <property type="match status" value="1"/>
</dbReference>
<dbReference type="GO" id="GO:0046872">
    <property type="term" value="F:metal ion binding"/>
    <property type="evidence" value="ECO:0007669"/>
    <property type="project" value="UniProtKB-KW"/>
</dbReference>
<proteinExistence type="predicted"/>
<dbReference type="GO" id="GO:0008942">
    <property type="term" value="F:nitrite reductase [NAD(P)H] activity"/>
    <property type="evidence" value="ECO:0007669"/>
    <property type="project" value="InterPro"/>
</dbReference>
<dbReference type="RefSeq" id="WP_143847743.1">
    <property type="nucleotide sequence ID" value="NZ_VLXZ01000003.1"/>
</dbReference>
<dbReference type="InterPro" id="IPR036922">
    <property type="entry name" value="Rieske_2Fe-2S_sf"/>
</dbReference>
<accession>A0A554A0P4</accession>
<evidence type="ECO:0000313" key="9">
    <source>
        <dbReference type="Proteomes" id="UP000318521"/>
    </source>
</evidence>
<dbReference type="GO" id="GO:0042128">
    <property type="term" value="P:nitrate assimilation"/>
    <property type="evidence" value="ECO:0007669"/>
    <property type="project" value="UniProtKB-KW"/>
</dbReference>
<dbReference type="InterPro" id="IPR017941">
    <property type="entry name" value="Rieske_2Fe-2S"/>
</dbReference>
<evidence type="ECO:0000256" key="3">
    <source>
        <dbReference type="ARBA" id="ARBA00023002"/>
    </source>
</evidence>
<comment type="caution">
    <text evidence="8">The sequence shown here is derived from an EMBL/GenBank/DDBJ whole genome shotgun (WGS) entry which is preliminary data.</text>
</comment>
<dbReference type="CDD" id="cd03530">
    <property type="entry name" value="Rieske_NirD_small_Bacillus"/>
    <property type="match status" value="1"/>
</dbReference>
<dbReference type="OrthoDB" id="593800at2"/>
<keyword evidence="4" id="KW-0408">Iron</keyword>
<protein>
    <submittedName>
        <fullName evidence="8">Nitrite reductase small subunit NirD</fullName>
    </submittedName>
</protein>
<feature type="domain" description="Rieske" evidence="7">
    <location>
        <begin position="10"/>
        <end position="105"/>
    </location>
</feature>
<evidence type="ECO:0000256" key="1">
    <source>
        <dbReference type="ARBA" id="ARBA00022714"/>
    </source>
</evidence>
<evidence type="ECO:0000313" key="8">
    <source>
        <dbReference type="EMBL" id="TSB47243.1"/>
    </source>
</evidence>
<sequence length="108" mass="11828">MTHVVDEKHIYVAELDELAVSIGKKLVISGLEIALFKQENGEVLAVENRCPHKGGVLSDGIVSGEHVFCPMHDWKIDLRKGEAVAPDVGCVKTYGVTIKDRGVYILLD</sequence>
<keyword evidence="3" id="KW-0560">Oxidoreductase</keyword>
<gene>
    <name evidence="8" type="primary">nirD</name>
    <name evidence="8" type="ORF">FN960_05750</name>
</gene>
<dbReference type="Gene3D" id="2.102.10.10">
    <property type="entry name" value="Rieske [2Fe-2S] iron-sulphur domain"/>
    <property type="match status" value="1"/>
</dbReference>
<dbReference type="GO" id="GO:0051537">
    <property type="term" value="F:2 iron, 2 sulfur cluster binding"/>
    <property type="evidence" value="ECO:0007669"/>
    <property type="project" value="UniProtKB-KW"/>
</dbReference>
<dbReference type="Proteomes" id="UP000318521">
    <property type="component" value="Unassembled WGS sequence"/>
</dbReference>
<dbReference type="InterPro" id="IPR012748">
    <property type="entry name" value="Rieske-like_NirD"/>
</dbReference>
<keyword evidence="9" id="KW-1185">Reference proteome</keyword>
<dbReference type="PROSITE" id="PS51296">
    <property type="entry name" value="RIESKE"/>
    <property type="match status" value="1"/>
</dbReference>
<keyword evidence="6" id="KW-0534">Nitrate assimilation</keyword>
<keyword evidence="1" id="KW-0001">2Fe-2S</keyword>
<keyword evidence="5" id="KW-0411">Iron-sulfur</keyword>
<dbReference type="PANTHER" id="PTHR21496:SF23">
    <property type="entry name" value="3-PHENYLPROPIONATE_CINNAMIC ACID DIOXYGENASE FERREDOXIN SUBUNIT"/>
    <property type="match status" value="1"/>
</dbReference>
<name>A0A554A0P4_9BACI</name>
<dbReference type="NCBIfam" id="TIGR02378">
    <property type="entry name" value="nirD_assim_sml"/>
    <property type="match status" value="1"/>
</dbReference>
<evidence type="ECO:0000256" key="6">
    <source>
        <dbReference type="ARBA" id="ARBA00023063"/>
    </source>
</evidence>
<dbReference type="GO" id="GO:0004497">
    <property type="term" value="F:monooxygenase activity"/>
    <property type="evidence" value="ECO:0007669"/>
    <property type="project" value="UniProtKB-ARBA"/>
</dbReference>
<keyword evidence="2" id="KW-0479">Metal-binding</keyword>
<reference evidence="8 9" key="1">
    <citation type="submission" date="2019-07" db="EMBL/GenBank/DDBJ databases">
        <authorList>
            <person name="Park Y.J."/>
            <person name="Jeong S.E."/>
            <person name="Jung H.S."/>
        </authorList>
    </citation>
    <scope>NUCLEOTIDE SEQUENCE [LARGE SCALE GENOMIC DNA]</scope>
    <source>
        <strain evidence="9">P16(2019)</strain>
    </source>
</reference>
<dbReference type="AlphaFoldDB" id="A0A554A0P4"/>
<evidence type="ECO:0000256" key="5">
    <source>
        <dbReference type="ARBA" id="ARBA00023014"/>
    </source>
</evidence>
<dbReference type="PANTHER" id="PTHR21496">
    <property type="entry name" value="FERREDOXIN-RELATED"/>
    <property type="match status" value="1"/>
</dbReference>
<organism evidence="8 9">
    <name type="scientific">Alkalicoccobacillus porphyridii</name>
    <dbReference type="NCBI Taxonomy" id="2597270"/>
    <lineage>
        <taxon>Bacteria</taxon>
        <taxon>Bacillati</taxon>
        <taxon>Bacillota</taxon>
        <taxon>Bacilli</taxon>
        <taxon>Bacillales</taxon>
        <taxon>Bacillaceae</taxon>
        <taxon>Alkalicoccobacillus</taxon>
    </lineage>
</organism>
<evidence type="ECO:0000256" key="4">
    <source>
        <dbReference type="ARBA" id="ARBA00023004"/>
    </source>
</evidence>